<feature type="domain" description="Methyltransferase" evidence="1">
    <location>
        <begin position="134"/>
        <end position="228"/>
    </location>
</feature>
<sequence length="279" mass="29216">MTLIDDLNKQLWVVAAVGRLAGRGLLEREADPDDEVSVLAQQLLVEAGWLDTDPVRPGAAVLAGLPQGAPLSALGGHVRERLAQAVRFADGAGPGWAESNRELVRFRGRTSGGIVRAIMGRCCGEALADAGSLLDVGVGAAGIPIRLCGEFPGLRAVGIDVSPVAVEVAREEVAASGFGDRIEIREQSVGELAEVEAFDLVWVPQQFIPREVLVEALPRVLRAMKGGGTLVMALGRAGELENLMFGGGTLGDEEAVGLLEGNGFVDVRVWGGDVVTGRR</sequence>
<keyword evidence="3" id="KW-1185">Reference proteome</keyword>
<keyword evidence="2" id="KW-0808">Transferase</keyword>
<organism evidence="2 3">
    <name type="scientific">Umezawaea tangerina</name>
    <dbReference type="NCBI Taxonomy" id="84725"/>
    <lineage>
        <taxon>Bacteria</taxon>
        <taxon>Bacillati</taxon>
        <taxon>Actinomycetota</taxon>
        <taxon>Actinomycetes</taxon>
        <taxon>Pseudonocardiales</taxon>
        <taxon>Pseudonocardiaceae</taxon>
        <taxon>Umezawaea</taxon>
    </lineage>
</organism>
<dbReference type="AlphaFoldDB" id="A0A2T0T1Y4"/>
<dbReference type="CDD" id="cd02440">
    <property type="entry name" value="AdoMet_MTases"/>
    <property type="match status" value="1"/>
</dbReference>
<evidence type="ECO:0000313" key="2">
    <source>
        <dbReference type="EMBL" id="PRY39685.1"/>
    </source>
</evidence>
<dbReference type="EMBL" id="PVTF01000007">
    <property type="protein sequence ID" value="PRY39685.1"/>
    <property type="molecule type" value="Genomic_DNA"/>
</dbReference>
<reference evidence="2 3" key="1">
    <citation type="submission" date="2018-03" db="EMBL/GenBank/DDBJ databases">
        <title>Genomic Encyclopedia of Archaeal and Bacterial Type Strains, Phase II (KMG-II): from individual species to whole genera.</title>
        <authorList>
            <person name="Goeker M."/>
        </authorList>
    </citation>
    <scope>NUCLEOTIDE SEQUENCE [LARGE SCALE GENOMIC DNA]</scope>
    <source>
        <strain evidence="2 3">DSM 44720</strain>
    </source>
</reference>
<proteinExistence type="predicted"/>
<dbReference type="GO" id="GO:0032259">
    <property type="term" value="P:methylation"/>
    <property type="evidence" value="ECO:0007669"/>
    <property type="project" value="UniProtKB-KW"/>
</dbReference>
<dbReference type="GO" id="GO:0008168">
    <property type="term" value="F:methyltransferase activity"/>
    <property type="evidence" value="ECO:0007669"/>
    <property type="project" value="UniProtKB-KW"/>
</dbReference>
<accession>A0A2T0T1Y4</accession>
<keyword evidence="2" id="KW-0489">Methyltransferase</keyword>
<dbReference type="InterPro" id="IPR029063">
    <property type="entry name" value="SAM-dependent_MTases_sf"/>
</dbReference>
<protein>
    <submittedName>
        <fullName evidence="2">Methyltransferase family protein</fullName>
    </submittedName>
</protein>
<evidence type="ECO:0000259" key="1">
    <source>
        <dbReference type="Pfam" id="PF13649"/>
    </source>
</evidence>
<evidence type="ECO:0000313" key="3">
    <source>
        <dbReference type="Proteomes" id="UP000239494"/>
    </source>
</evidence>
<gene>
    <name evidence="2" type="ORF">CLV43_107272</name>
</gene>
<dbReference type="InterPro" id="IPR041698">
    <property type="entry name" value="Methyltransf_25"/>
</dbReference>
<dbReference type="RefSeq" id="WP_106189601.1">
    <property type="nucleotide sequence ID" value="NZ_PVTF01000007.1"/>
</dbReference>
<dbReference type="Pfam" id="PF13649">
    <property type="entry name" value="Methyltransf_25"/>
    <property type="match status" value="1"/>
</dbReference>
<dbReference type="SUPFAM" id="SSF53335">
    <property type="entry name" value="S-adenosyl-L-methionine-dependent methyltransferases"/>
    <property type="match status" value="1"/>
</dbReference>
<name>A0A2T0T1Y4_9PSEU</name>
<dbReference type="Gene3D" id="3.40.50.150">
    <property type="entry name" value="Vaccinia Virus protein VP39"/>
    <property type="match status" value="1"/>
</dbReference>
<dbReference type="Proteomes" id="UP000239494">
    <property type="component" value="Unassembled WGS sequence"/>
</dbReference>
<comment type="caution">
    <text evidence="2">The sequence shown here is derived from an EMBL/GenBank/DDBJ whole genome shotgun (WGS) entry which is preliminary data.</text>
</comment>
<dbReference type="OrthoDB" id="5114325at2"/>